<comment type="caution">
    <text evidence="2">The sequence shown here is derived from an EMBL/GenBank/DDBJ whole genome shotgun (WGS) entry which is preliminary data.</text>
</comment>
<proteinExistence type="predicted"/>
<accession>A0A9K3N4B2</accession>
<reference evidence="2" key="1">
    <citation type="journal article" date="2017" name="Nature">
        <title>The sunflower genome provides insights into oil metabolism, flowering and Asterid evolution.</title>
        <authorList>
            <person name="Badouin H."/>
            <person name="Gouzy J."/>
            <person name="Grassa C.J."/>
            <person name="Murat F."/>
            <person name="Staton S.E."/>
            <person name="Cottret L."/>
            <person name="Lelandais-Briere C."/>
            <person name="Owens G.L."/>
            <person name="Carrere S."/>
            <person name="Mayjonade B."/>
            <person name="Legrand L."/>
            <person name="Gill N."/>
            <person name="Kane N.C."/>
            <person name="Bowers J.E."/>
            <person name="Hubner S."/>
            <person name="Bellec A."/>
            <person name="Berard A."/>
            <person name="Berges H."/>
            <person name="Blanchet N."/>
            <person name="Boniface M.C."/>
            <person name="Brunel D."/>
            <person name="Catrice O."/>
            <person name="Chaidir N."/>
            <person name="Claudel C."/>
            <person name="Donnadieu C."/>
            <person name="Faraut T."/>
            <person name="Fievet G."/>
            <person name="Helmstetter N."/>
            <person name="King M."/>
            <person name="Knapp S.J."/>
            <person name="Lai Z."/>
            <person name="Le Paslier M.C."/>
            <person name="Lippi Y."/>
            <person name="Lorenzon L."/>
            <person name="Mandel J.R."/>
            <person name="Marage G."/>
            <person name="Marchand G."/>
            <person name="Marquand E."/>
            <person name="Bret-Mestries E."/>
            <person name="Morien E."/>
            <person name="Nambeesan S."/>
            <person name="Nguyen T."/>
            <person name="Pegot-Espagnet P."/>
            <person name="Pouilly N."/>
            <person name="Raftis F."/>
            <person name="Sallet E."/>
            <person name="Schiex T."/>
            <person name="Thomas J."/>
            <person name="Vandecasteele C."/>
            <person name="Vares D."/>
            <person name="Vear F."/>
            <person name="Vautrin S."/>
            <person name="Crespi M."/>
            <person name="Mangin B."/>
            <person name="Burke J.M."/>
            <person name="Salse J."/>
            <person name="Munos S."/>
            <person name="Vincourt P."/>
            <person name="Rieseberg L.H."/>
            <person name="Langlade N.B."/>
        </authorList>
    </citation>
    <scope>NUCLEOTIDE SEQUENCE</scope>
    <source>
        <tissue evidence="2">Leaves</tissue>
    </source>
</reference>
<dbReference type="Proteomes" id="UP000215914">
    <property type="component" value="Unassembled WGS sequence"/>
</dbReference>
<name>A0A9K3N4B2_HELAN</name>
<protein>
    <submittedName>
        <fullName evidence="2">Uncharacterized protein</fullName>
    </submittedName>
</protein>
<gene>
    <name evidence="2" type="ORF">HanXRQr2_Chr10g0438701</name>
</gene>
<reference evidence="2" key="2">
    <citation type="submission" date="2020-06" db="EMBL/GenBank/DDBJ databases">
        <title>Helianthus annuus Genome sequencing and assembly Release 2.</title>
        <authorList>
            <person name="Gouzy J."/>
            <person name="Langlade N."/>
            <person name="Munos S."/>
        </authorList>
    </citation>
    <scope>NUCLEOTIDE SEQUENCE</scope>
    <source>
        <tissue evidence="2">Leaves</tissue>
    </source>
</reference>
<sequence length="82" mass="9112">MTKTAAPWLRPPVRGSNLSFSLGLFLSPPLLSLSPPSSRSYRRRTPPPSGGGRPFDLVQQKGVWLVVIADCRAPPPRHRLRR</sequence>
<feature type="region of interest" description="Disordered" evidence="1">
    <location>
        <begin position="34"/>
        <end position="55"/>
    </location>
</feature>
<dbReference type="Gramene" id="mRNA:HanXRQr2_Chr10g0438701">
    <property type="protein sequence ID" value="CDS:HanXRQr2_Chr10g0438701.1"/>
    <property type="gene ID" value="HanXRQr2_Chr10g0438701"/>
</dbReference>
<organism evidence="2 3">
    <name type="scientific">Helianthus annuus</name>
    <name type="common">Common sunflower</name>
    <dbReference type="NCBI Taxonomy" id="4232"/>
    <lineage>
        <taxon>Eukaryota</taxon>
        <taxon>Viridiplantae</taxon>
        <taxon>Streptophyta</taxon>
        <taxon>Embryophyta</taxon>
        <taxon>Tracheophyta</taxon>
        <taxon>Spermatophyta</taxon>
        <taxon>Magnoliopsida</taxon>
        <taxon>eudicotyledons</taxon>
        <taxon>Gunneridae</taxon>
        <taxon>Pentapetalae</taxon>
        <taxon>asterids</taxon>
        <taxon>campanulids</taxon>
        <taxon>Asterales</taxon>
        <taxon>Asteraceae</taxon>
        <taxon>Asteroideae</taxon>
        <taxon>Heliantheae alliance</taxon>
        <taxon>Heliantheae</taxon>
        <taxon>Helianthus</taxon>
    </lineage>
</organism>
<evidence type="ECO:0000256" key="1">
    <source>
        <dbReference type="SAM" id="MobiDB-lite"/>
    </source>
</evidence>
<keyword evidence="3" id="KW-1185">Reference proteome</keyword>
<evidence type="ECO:0000313" key="2">
    <source>
        <dbReference type="EMBL" id="KAF5786260.1"/>
    </source>
</evidence>
<dbReference type="AlphaFoldDB" id="A0A9K3N4B2"/>
<dbReference type="EMBL" id="MNCJ02000325">
    <property type="protein sequence ID" value="KAF5786260.1"/>
    <property type="molecule type" value="Genomic_DNA"/>
</dbReference>
<evidence type="ECO:0000313" key="3">
    <source>
        <dbReference type="Proteomes" id="UP000215914"/>
    </source>
</evidence>